<dbReference type="OrthoDB" id="411397at2"/>
<dbReference type="InterPro" id="IPR015077">
    <property type="entry name" value="DUF1858"/>
</dbReference>
<dbReference type="EMBL" id="FNJK01000001">
    <property type="protein sequence ID" value="SDO58804.1"/>
    <property type="molecule type" value="Genomic_DNA"/>
</dbReference>
<accession>A0A1H0KS42</accession>
<dbReference type="RefSeq" id="WP_074481735.1">
    <property type="nucleotide sequence ID" value="NZ_FNJK01000001.1"/>
</dbReference>
<dbReference type="Gene3D" id="1.10.3910.10">
    <property type="entry name" value="SP0561-like"/>
    <property type="match status" value="1"/>
</dbReference>
<dbReference type="Proteomes" id="UP000183816">
    <property type="component" value="Unassembled WGS sequence"/>
</dbReference>
<dbReference type="Pfam" id="PF08984">
    <property type="entry name" value="DUF1858"/>
    <property type="match status" value="1"/>
</dbReference>
<evidence type="ECO:0000313" key="3">
    <source>
        <dbReference type="Proteomes" id="UP000183816"/>
    </source>
</evidence>
<dbReference type="SUPFAM" id="SSF140683">
    <property type="entry name" value="SP0561-like"/>
    <property type="match status" value="1"/>
</dbReference>
<gene>
    <name evidence="2" type="ORF">SAMN05216347_101493</name>
</gene>
<reference evidence="2 3" key="1">
    <citation type="submission" date="2016-10" db="EMBL/GenBank/DDBJ databases">
        <authorList>
            <person name="de Groot N.N."/>
        </authorList>
    </citation>
    <scope>NUCLEOTIDE SEQUENCE [LARGE SCALE GENOMIC DNA]</scope>
    <source>
        <strain evidence="2 3">Sb04</strain>
    </source>
</reference>
<dbReference type="InterPro" id="IPR038062">
    <property type="entry name" value="ScdA-like_N_sf"/>
</dbReference>
<sequence>MNNIIDLTKPVAEILKEHPEIKDMLVNLGFTPLANPAMLNTVGKVTSLKSGAKLANLSLDKIQKALECNGYEVIGGNND</sequence>
<proteinExistence type="predicted"/>
<evidence type="ECO:0000259" key="1">
    <source>
        <dbReference type="Pfam" id="PF08984"/>
    </source>
</evidence>
<evidence type="ECO:0000313" key="2">
    <source>
        <dbReference type="EMBL" id="SDO58804.1"/>
    </source>
</evidence>
<feature type="domain" description="DUF1858" evidence="1">
    <location>
        <begin position="5"/>
        <end position="62"/>
    </location>
</feature>
<name>A0A1H0KS42_STREI</name>
<organism evidence="2 3">
    <name type="scientific">Streptococcus equinus</name>
    <name type="common">Streptococcus bovis</name>
    <dbReference type="NCBI Taxonomy" id="1335"/>
    <lineage>
        <taxon>Bacteria</taxon>
        <taxon>Bacillati</taxon>
        <taxon>Bacillota</taxon>
        <taxon>Bacilli</taxon>
        <taxon>Lactobacillales</taxon>
        <taxon>Streptococcaceae</taxon>
        <taxon>Streptococcus</taxon>
    </lineage>
</organism>
<dbReference type="AlphaFoldDB" id="A0A1H0KS42"/>
<protein>
    <recommendedName>
        <fullName evidence="1">DUF1858 domain-containing protein</fullName>
    </recommendedName>
</protein>